<comment type="caution">
    <text evidence="2">The sequence shown here is derived from an EMBL/GenBank/DDBJ whole genome shotgun (WGS) entry which is preliminary data.</text>
</comment>
<dbReference type="OrthoDB" id="438431at2759"/>
<protein>
    <submittedName>
        <fullName evidence="2">Uncharacterized protein</fullName>
    </submittedName>
</protein>
<sequence length="77" mass="8361">MSDSESGTPPPQLVNPAEHVMDNVTIHVYKEGTTGGHWCAKIIFFTLFTALIGLVGVIILEHRGTTDGKSSLLFYLS</sequence>
<keyword evidence="1" id="KW-1133">Transmembrane helix</keyword>
<evidence type="ECO:0000313" key="2">
    <source>
        <dbReference type="EMBL" id="KAG8034698.1"/>
    </source>
</evidence>
<evidence type="ECO:0000256" key="1">
    <source>
        <dbReference type="SAM" id="Phobius"/>
    </source>
</evidence>
<gene>
    <name evidence="2" type="ORF">G9C98_007774</name>
</gene>
<evidence type="ECO:0000313" key="3">
    <source>
        <dbReference type="Proteomes" id="UP000729913"/>
    </source>
</evidence>
<feature type="transmembrane region" description="Helical" evidence="1">
    <location>
        <begin position="42"/>
        <end position="60"/>
    </location>
</feature>
<keyword evidence="3" id="KW-1185">Reference proteome</keyword>
<keyword evidence="1" id="KW-0472">Membrane</keyword>
<organism evidence="2 3">
    <name type="scientific">Cotesia typhae</name>
    <dbReference type="NCBI Taxonomy" id="2053667"/>
    <lineage>
        <taxon>Eukaryota</taxon>
        <taxon>Metazoa</taxon>
        <taxon>Ecdysozoa</taxon>
        <taxon>Arthropoda</taxon>
        <taxon>Hexapoda</taxon>
        <taxon>Insecta</taxon>
        <taxon>Pterygota</taxon>
        <taxon>Neoptera</taxon>
        <taxon>Endopterygota</taxon>
        <taxon>Hymenoptera</taxon>
        <taxon>Apocrita</taxon>
        <taxon>Ichneumonoidea</taxon>
        <taxon>Braconidae</taxon>
        <taxon>Microgastrinae</taxon>
        <taxon>Cotesia</taxon>
    </lineage>
</organism>
<reference evidence="2" key="2">
    <citation type="submission" date="2021-04" db="EMBL/GenBank/DDBJ databases">
        <title>Genome-wide patterns of bracovirus chromosomal integration into multiple host tissues during parasitism.</title>
        <authorList>
            <person name="Chebbi M.A.C."/>
        </authorList>
    </citation>
    <scope>NUCLEOTIDE SEQUENCE</scope>
    <source>
        <tissue evidence="2">Whole body</tissue>
    </source>
</reference>
<dbReference type="AlphaFoldDB" id="A0A8J5V6S2"/>
<dbReference type="EMBL" id="JAAOIC020000067">
    <property type="protein sequence ID" value="KAG8034698.1"/>
    <property type="molecule type" value="Genomic_DNA"/>
</dbReference>
<reference evidence="2" key="1">
    <citation type="submission" date="2020-03" db="EMBL/GenBank/DDBJ databases">
        <authorList>
            <person name="Chebbi M.A."/>
            <person name="Drezen J.M."/>
        </authorList>
    </citation>
    <scope>NUCLEOTIDE SEQUENCE</scope>
    <source>
        <tissue evidence="2">Whole body</tissue>
    </source>
</reference>
<name>A0A8J5V6S2_9HYME</name>
<dbReference type="Proteomes" id="UP000729913">
    <property type="component" value="Unassembled WGS sequence"/>
</dbReference>
<keyword evidence="1" id="KW-0812">Transmembrane</keyword>
<proteinExistence type="predicted"/>
<accession>A0A8J5V6S2</accession>